<name>A0A0A9B496_ARUDO</name>
<reference evidence="1" key="1">
    <citation type="submission" date="2014-09" db="EMBL/GenBank/DDBJ databases">
        <authorList>
            <person name="Magalhaes I.L.F."/>
            <person name="Oliveira U."/>
            <person name="Santos F.R."/>
            <person name="Vidigal T.H.D.A."/>
            <person name="Brescovit A.D."/>
            <person name="Santos A.J."/>
        </authorList>
    </citation>
    <scope>NUCLEOTIDE SEQUENCE</scope>
    <source>
        <tissue evidence="1">Shoot tissue taken approximately 20 cm above the soil surface</tissue>
    </source>
</reference>
<dbReference type="EMBL" id="GBRH01240917">
    <property type="protein sequence ID" value="JAD56978.1"/>
    <property type="molecule type" value="Transcribed_RNA"/>
</dbReference>
<evidence type="ECO:0000313" key="1">
    <source>
        <dbReference type="EMBL" id="JAD56978.1"/>
    </source>
</evidence>
<sequence length="52" mass="6155">MHCYQPKKTEHAVFMYATFVTFFFSKKNATSVILIQRNKTKLLILGEKKLNF</sequence>
<organism evidence="1">
    <name type="scientific">Arundo donax</name>
    <name type="common">Giant reed</name>
    <name type="synonym">Donax arundinaceus</name>
    <dbReference type="NCBI Taxonomy" id="35708"/>
    <lineage>
        <taxon>Eukaryota</taxon>
        <taxon>Viridiplantae</taxon>
        <taxon>Streptophyta</taxon>
        <taxon>Embryophyta</taxon>
        <taxon>Tracheophyta</taxon>
        <taxon>Spermatophyta</taxon>
        <taxon>Magnoliopsida</taxon>
        <taxon>Liliopsida</taxon>
        <taxon>Poales</taxon>
        <taxon>Poaceae</taxon>
        <taxon>PACMAD clade</taxon>
        <taxon>Arundinoideae</taxon>
        <taxon>Arundineae</taxon>
        <taxon>Arundo</taxon>
    </lineage>
</organism>
<protein>
    <submittedName>
        <fullName evidence="1">Uncharacterized protein</fullName>
    </submittedName>
</protein>
<proteinExistence type="predicted"/>
<dbReference type="AlphaFoldDB" id="A0A0A9B496"/>
<accession>A0A0A9B496</accession>
<reference evidence="1" key="2">
    <citation type="journal article" date="2015" name="Data Brief">
        <title>Shoot transcriptome of the giant reed, Arundo donax.</title>
        <authorList>
            <person name="Barrero R.A."/>
            <person name="Guerrero F.D."/>
            <person name="Moolhuijzen P."/>
            <person name="Goolsby J.A."/>
            <person name="Tidwell J."/>
            <person name="Bellgard S.E."/>
            <person name="Bellgard M.I."/>
        </authorList>
    </citation>
    <scope>NUCLEOTIDE SEQUENCE</scope>
    <source>
        <tissue evidence="1">Shoot tissue taken approximately 20 cm above the soil surface</tissue>
    </source>
</reference>